<organism evidence="3 4">
    <name type="scientific">Streptomonospora nanhaiensis</name>
    <dbReference type="NCBI Taxonomy" id="1323731"/>
    <lineage>
        <taxon>Bacteria</taxon>
        <taxon>Bacillati</taxon>
        <taxon>Actinomycetota</taxon>
        <taxon>Actinomycetes</taxon>
        <taxon>Streptosporangiales</taxon>
        <taxon>Nocardiopsidaceae</taxon>
        <taxon>Streptomonospora</taxon>
    </lineage>
</organism>
<dbReference type="Gene3D" id="3.40.30.120">
    <property type="match status" value="1"/>
</dbReference>
<sequence length="227" mass="24554">MDSYEQERRPVAVRNTEWAMLSALNHLTTAQAAWGVIGGAPPAPNLAAFQAVLAAGADGASRRARLRELLHTMRTEWQHHDIELGYGYEEGALVADGTPARERDPLGCVHLPSARPGARAPHTWFTLRGARTSTHRLIRPGRFLLLAGEHGTAWQAAADRHAMAEIDAFTVGRDMACDRDWLALCDVGSTGAILVRPDGHVALRAVDDTDADARLEAAVRAAYGARL</sequence>
<dbReference type="Pfam" id="PF21274">
    <property type="entry name" value="Rng_hyd_C"/>
    <property type="match status" value="1"/>
</dbReference>
<dbReference type="PANTHER" id="PTHR43004">
    <property type="entry name" value="TRK SYSTEM POTASSIUM UPTAKE PROTEIN"/>
    <property type="match status" value="1"/>
</dbReference>
<dbReference type="EMBL" id="JACCFO010000001">
    <property type="protein sequence ID" value="NYI95111.1"/>
    <property type="molecule type" value="Genomic_DNA"/>
</dbReference>
<dbReference type="PANTHER" id="PTHR43004:SF19">
    <property type="entry name" value="BINDING MONOOXYGENASE, PUTATIVE (JCVI)-RELATED"/>
    <property type="match status" value="1"/>
</dbReference>
<evidence type="ECO:0000313" key="3">
    <source>
        <dbReference type="EMBL" id="NYI95111.1"/>
    </source>
</evidence>
<name>A0A853BKM2_9ACTN</name>
<evidence type="ECO:0000256" key="2">
    <source>
        <dbReference type="ARBA" id="ARBA00022827"/>
    </source>
</evidence>
<accession>A0A853BKM2</accession>
<dbReference type="Proteomes" id="UP000575985">
    <property type="component" value="Unassembled WGS sequence"/>
</dbReference>
<protein>
    <submittedName>
        <fullName evidence="3">Uncharacterized protein</fullName>
    </submittedName>
</protein>
<comment type="caution">
    <text evidence="3">The sequence shown here is derived from an EMBL/GenBank/DDBJ whole genome shotgun (WGS) entry which is preliminary data.</text>
</comment>
<evidence type="ECO:0000313" key="4">
    <source>
        <dbReference type="Proteomes" id="UP000575985"/>
    </source>
</evidence>
<proteinExistence type="predicted"/>
<keyword evidence="2" id="KW-0274">FAD</keyword>
<keyword evidence="4" id="KW-1185">Reference proteome</keyword>
<gene>
    <name evidence="3" type="ORF">HNR12_001388</name>
</gene>
<reference evidence="3 4" key="1">
    <citation type="submission" date="2020-07" db="EMBL/GenBank/DDBJ databases">
        <title>Sequencing the genomes of 1000 actinobacteria strains.</title>
        <authorList>
            <person name="Klenk H.-P."/>
        </authorList>
    </citation>
    <scope>NUCLEOTIDE SEQUENCE [LARGE SCALE GENOMIC DNA]</scope>
    <source>
        <strain evidence="3 4">DSM 45927</strain>
    </source>
</reference>
<dbReference type="InterPro" id="IPR050641">
    <property type="entry name" value="RIFMO-like"/>
</dbReference>
<dbReference type="GO" id="GO:0016491">
    <property type="term" value="F:oxidoreductase activity"/>
    <property type="evidence" value="ECO:0007669"/>
    <property type="project" value="InterPro"/>
</dbReference>
<keyword evidence="1" id="KW-0285">Flavoprotein</keyword>
<evidence type="ECO:0000256" key="1">
    <source>
        <dbReference type="ARBA" id="ARBA00022630"/>
    </source>
</evidence>
<dbReference type="AlphaFoldDB" id="A0A853BKM2"/>